<protein>
    <submittedName>
        <fullName evidence="1">Uncharacterized protein</fullName>
    </submittedName>
</protein>
<dbReference type="EMBL" id="OR343189">
    <property type="protein sequence ID" value="WNL50473.1"/>
    <property type="molecule type" value="Genomic_DNA"/>
</dbReference>
<evidence type="ECO:0000313" key="1">
    <source>
        <dbReference type="EMBL" id="WNL50473.1"/>
    </source>
</evidence>
<organism evidence="1">
    <name type="scientific">Marseillevirus sp</name>
    <dbReference type="NCBI Taxonomy" id="2809551"/>
    <lineage>
        <taxon>Viruses</taxon>
        <taxon>Varidnaviria</taxon>
        <taxon>Bamfordvirae</taxon>
        <taxon>Nucleocytoviricota</taxon>
        <taxon>Megaviricetes</taxon>
        <taxon>Pimascovirales</taxon>
        <taxon>Pimascovirales incertae sedis</taxon>
        <taxon>Marseilleviridae</taxon>
        <taxon>Marseillevirus</taxon>
    </lineage>
</organism>
<reference evidence="1" key="1">
    <citation type="submission" date="2023-07" db="EMBL/GenBank/DDBJ databases">
        <authorList>
            <person name="Xia Y."/>
        </authorList>
    </citation>
    <scope>NUCLEOTIDE SEQUENCE</scope>
    <source>
        <strain evidence="1">E</strain>
    </source>
</reference>
<proteinExistence type="predicted"/>
<name>A0AA96IY84_9VIRU</name>
<sequence>MGSFPKILGDDKFMILDVSKQNLCVKNNHEFFKRQTEPCFTRLYFILKV</sequence>
<accession>A0AA96IY84</accession>
<gene>
    <name evidence="1" type="ORF">MarDSR_434</name>
</gene>